<dbReference type="Pfam" id="PF20434">
    <property type="entry name" value="BD-FAE"/>
    <property type="match status" value="1"/>
</dbReference>
<reference evidence="4 5" key="1">
    <citation type="journal article" date="2017" name="Front. Microbiol.">
        <title>Labilibaculum manganireducens gen. nov., sp. nov. and Labilibaculum filiforme sp. nov., Novel Bacteroidetes Isolated from Subsurface Sediments of the Baltic Sea.</title>
        <authorList>
            <person name="Vandieken V."/>
            <person name="Marshall I.P."/>
            <person name="Niemann H."/>
            <person name="Engelen B."/>
            <person name="Cypionka H."/>
        </authorList>
    </citation>
    <scope>NUCLEOTIDE SEQUENCE [LARGE SCALE GENOMIC DNA]</scope>
    <source>
        <strain evidence="4 5">59.16B</strain>
    </source>
</reference>
<dbReference type="GO" id="GO:0016787">
    <property type="term" value="F:hydrolase activity"/>
    <property type="evidence" value="ECO:0007669"/>
    <property type="project" value="UniProtKB-KW"/>
</dbReference>
<dbReference type="InterPro" id="IPR049492">
    <property type="entry name" value="BD-FAE-like_dom"/>
</dbReference>
<accession>A0A2N3I1S0</accession>
<dbReference type="Proteomes" id="UP000233535">
    <property type="component" value="Unassembled WGS sequence"/>
</dbReference>
<dbReference type="RefSeq" id="WP_101260395.1">
    <property type="nucleotide sequence ID" value="NZ_MVDD01000003.1"/>
</dbReference>
<name>A0A2N3I1S0_9BACT</name>
<sequence>MKKATILYLLITISFSAFSQSNILKLWTNEIPNSQNSNEKEIVESTGIIRISKVQIPTIEVFLPAKNNASGQAVLICPGGGYGILAYDWEGTDIAKWLNSKGIAAFVLKYRLPDSKSVIESYKAPLQDAMRAIRTIRHNAEQYNINKKQIGVMGFSAGGHLASTLGTHYNDVLYTSTDSIDTESARPNFMALIYPVISMQKGITHYGSMKHLLGENADAELVDKFSNELQVTTDTPPSFLIHASDDKAVPVKNSLLMYEKLIENNISTEMHIYSTGGHGFSLGHNREHVSSWTDLFCSWINSLNK</sequence>
<dbReference type="Gene3D" id="3.40.50.1820">
    <property type="entry name" value="alpha/beta hydrolase"/>
    <property type="match status" value="1"/>
</dbReference>
<keyword evidence="2" id="KW-0732">Signal</keyword>
<dbReference type="PANTHER" id="PTHR48081:SF6">
    <property type="entry name" value="PEPTIDASE S9 PROLYL OLIGOPEPTIDASE CATALYTIC DOMAIN-CONTAINING PROTEIN"/>
    <property type="match status" value="1"/>
</dbReference>
<dbReference type="InterPro" id="IPR029058">
    <property type="entry name" value="AB_hydrolase_fold"/>
</dbReference>
<feature type="chain" id="PRO_5014639076" evidence="2">
    <location>
        <begin position="20"/>
        <end position="305"/>
    </location>
</feature>
<evidence type="ECO:0000256" key="1">
    <source>
        <dbReference type="ARBA" id="ARBA00022801"/>
    </source>
</evidence>
<evidence type="ECO:0000313" key="4">
    <source>
        <dbReference type="EMBL" id="PKQ64256.1"/>
    </source>
</evidence>
<dbReference type="PANTHER" id="PTHR48081">
    <property type="entry name" value="AB HYDROLASE SUPERFAMILY PROTEIN C4A8.06C"/>
    <property type="match status" value="1"/>
</dbReference>
<comment type="caution">
    <text evidence="4">The sequence shown here is derived from an EMBL/GenBank/DDBJ whole genome shotgun (WGS) entry which is preliminary data.</text>
</comment>
<dbReference type="EMBL" id="MVDD01000003">
    <property type="protein sequence ID" value="PKQ64256.1"/>
    <property type="molecule type" value="Genomic_DNA"/>
</dbReference>
<dbReference type="OrthoDB" id="9796689at2"/>
<keyword evidence="5" id="KW-1185">Reference proteome</keyword>
<dbReference type="AlphaFoldDB" id="A0A2N3I1S0"/>
<evidence type="ECO:0000256" key="2">
    <source>
        <dbReference type="SAM" id="SignalP"/>
    </source>
</evidence>
<organism evidence="4 5">
    <name type="scientific">Labilibaculum filiforme</name>
    <dbReference type="NCBI Taxonomy" id="1940526"/>
    <lineage>
        <taxon>Bacteria</taxon>
        <taxon>Pseudomonadati</taxon>
        <taxon>Bacteroidota</taxon>
        <taxon>Bacteroidia</taxon>
        <taxon>Marinilabiliales</taxon>
        <taxon>Marinifilaceae</taxon>
        <taxon>Labilibaculum</taxon>
    </lineage>
</organism>
<feature type="signal peptide" evidence="2">
    <location>
        <begin position="1"/>
        <end position="19"/>
    </location>
</feature>
<gene>
    <name evidence="4" type="ORF">BZG02_05385</name>
</gene>
<feature type="domain" description="BD-FAE-like" evidence="3">
    <location>
        <begin position="60"/>
        <end position="261"/>
    </location>
</feature>
<proteinExistence type="predicted"/>
<evidence type="ECO:0000313" key="5">
    <source>
        <dbReference type="Proteomes" id="UP000233535"/>
    </source>
</evidence>
<dbReference type="InterPro" id="IPR050300">
    <property type="entry name" value="GDXG_lipolytic_enzyme"/>
</dbReference>
<evidence type="ECO:0000259" key="3">
    <source>
        <dbReference type="Pfam" id="PF20434"/>
    </source>
</evidence>
<dbReference type="SUPFAM" id="SSF53474">
    <property type="entry name" value="alpha/beta-Hydrolases"/>
    <property type="match status" value="1"/>
</dbReference>
<keyword evidence="1" id="KW-0378">Hydrolase</keyword>
<protein>
    <submittedName>
        <fullName evidence="4">Esterase</fullName>
    </submittedName>
</protein>